<keyword evidence="2" id="KW-1185">Reference proteome</keyword>
<sequence length="111" mass="12338">MLPYRFYELEAEGHQGSRKETKRAKGERRYKNITSLAFITKGRLCRLATRGAGLVPPSAAPGDCLTHSSRGAEARTDIDIGPYSKKLNSLTVTLPKGHRDDEQGCQECLCW</sequence>
<evidence type="ECO:0000313" key="1">
    <source>
        <dbReference type="EMBL" id="MPC50424.1"/>
    </source>
</evidence>
<organism evidence="1 2">
    <name type="scientific">Portunus trituberculatus</name>
    <name type="common">Swimming crab</name>
    <name type="synonym">Neptunus trituberculatus</name>
    <dbReference type="NCBI Taxonomy" id="210409"/>
    <lineage>
        <taxon>Eukaryota</taxon>
        <taxon>Metazoa</taxon>
        <taxon>Ecdysozoa</taxon>
        <taxon>Arthropoda</taxon>
        <taxon>Crustacea</taxon>
        <taxon>Multicrustacea</taxon>
        <taxon>Malacostraca</taxon>
        <taxon>Eumalacostraca</taxon>
        <taxon>Eucarida</taxon>
        <taxon>Decapoda</taxon>
        <taxon>Pleocyemata</taxon>
        <taxon>Brachyura</taxon>
        <taxon>Eubrachyura</taxon>
        <taxon>Portunoidea</taxon>
        <taxon>Portunidae</taxon>
        <taxon>Portuninae</taxon>
        <taxon>Portunus</taxon>
    </lineage>
</organism>
<dbReference type="EMBL" id="VSRR010009495">
    <property type="protein sequence ID" value="MPC50424.1"/>
    <property type="molecule type" value="Genomic_DNA"/>
</dbReference>
<protein>
    <submittedName>
        <fullName evidence="1">Uncharacterized protein</fullName>
    </submittedName>
</protein>
<dbReference type="Proteomes" id="UP000324222">
    <property type="component" value="Unassembled WGS sequence"/>
</dbReference>
<name>A0A5B7G1S6_PORTR</name>
<reference evidence="1 2" key="1">
    <citation type="submission" date="2019-05" db="EMBL/GenBank/DDBJ databases">
        <title>Another draft genome of Portunus trituberculatus and its Hox gene families provides insights of decapod evolution.</title>
        <authorList>
            <person name="Jeong J.-H."/>
            <person name="Song I."/>
            <person name="Kim S."/>
            <person name="Choi T."/>
            <person name="Kim D."/>
            <person name="Ryu S."/>
            <person name="Kim W."/>
        </authorList>
    </citation>
    <scope>NUCLEOTIDE SEQUENCE [LARGE SCALE GENOMIC DNA]</scope>
    <source>
        <tissue evidence="1">Muscle</tissue>
    </source>
</reference>
<dbReference type="AlphaFoldDB" id="A0A5B7G1S6"/>
<accession>A0A5B7G1S6</accession>
<gene>
    <name evidence="1" type="ORF">E2C01_044252</name>
</gene>
<comment type="caution">
    <text evidence="1">The sequence shown here is derived from an EMBL/GenBank/DDBJ whole genome shotgun (WGS) entry which is preliminary data.</text>
</comment>
<proteinExistence type="predicted"/>
<evidence type="ECO:0000313" key="2">
    <source>
        <dbReference type="Proteomes" id="UP000324222"/>
    </source>
</evidence>